<dbReference type="EMBL" id="JAUCMV010000001">
    <property type="protein sequence ID" value="KAK0425933.1"/>
    <property type="molecule type" value="Genomic_DNA"/>
</dbReference>
<gene>
    <name evidence="9" type="ORF">QR680_009463</name>
</gene>
<keyword evidence="4 7" id="KW-0507">mRNA processing</keyword>
<evidence type="ECO:0000313" key="10">
    <source>
        <dbReference type="Proteomes" id="UP001175271"/>
    </source>
</evidence>
<dbReference type="Pfam" id="PF13869">
    <property type="entry name" value="NUDIX_2"/>
    <property type="match status" value="1"/>
</dbReference>
<dbReference type="GO" id="GO:0031124">
    <property type="term" value="P:mRNA 3'-end processing"/>
    <property type="evidence" value="ECO:0007669"/>
    <property type="project" value="InterPro"/>
</dbReference>
<dbReference type="InterPro" id="IPR000086">
    <property type="entry name" value="NUDIX_hydrolase_dom"/>
</dbReference>
<dbReference type="InterPro" id="IPR016706">
    <property type="entry name" value="Cleav_polyA_spec_factor_su5"/>
</dbReference>
<dbReference type="GO" id="GO:0003729">
    <property type="term" value="F:mRNA binding"/>
    <property type="evidence" value="ECO:0007669"/>
    <property type="project" value="UniProtKB-UniRule"/>
</dbReference>
<evidence type="ECO:0000256" key="5">
    <source>
        <dbReference type="ARBA" id="ARBA00022884"/>
    </source>
</evidence>
<comment type="function">
    <text evidence="7">Component of the cleavage factor Im (CFIm) complex that functions as an activator of the pre-mRNA 3'-end cleavage and polyadenylation processing required for the maturation of pre-mRNA into functional mRNAs. CFIm contributes to the recruitment of multiprotein complexes on specific sequences on the pre-mRNA 3'-end, so called cleavage and polyadenylation signals (pA signals). Most pre-mRNAs contain multiple pA signals, resulting in alternative cleavage and polyadenylation (APA) producing mRNAs with variable 3'-end formation. The CFIm complex acts as a key regulator of cleavage and polyadenylation site choice during APA through its binding to 5'-UGUA-3' elements localized in the 3'-untranslated region (UTR) for a huge number of pre-mRNAs.</text>
</comment>
<name>A0AA39IKD4_9BILA</name>
<keyword evidence="5 7" id="KW-0694">RNA-binding</keyword>
<evidence type="ECO:0000256" key="1">
    <source>
        <dbReference type="ARBA" id="ARBA00009710"/>
    </source>
</evidence>
<proteinExistence type="inferred from homology"/>
<dbReference type="Proteomes" id="UP001175271">
    <property type="component" value="Unassembled WGS sequence"/>
</dbReference>
<dbReference type="GO" id="GO:0005737">
    <property type="term" value="C:cytoplasm"/>
    <property type="evidence" value="ECO:0007669"/>
    <property type="project" value="UniProtKB-SubCell"/>
</dbReference>
<keyword evidence="3 7" id="KW-0963">Cytoplasm</keyword>
<dbReference type="AlphaFoldDB" id="A0AA39IKD4"/>
<evidence type="ECO:0000256" key="6">
    <source>
        <dbReference type="ARBA" id="ARBA00023242"/>
    </source>
</evidence>
<dbReference type="GO" id="GO:0005849">
    <property type="term" value="C:mRNA cleavage factor complex"/>
    <property type="evidence" value="ECO:0007669"/>
    <property type="project" value="UniProtKB-UniRule"/>
</dbReference>
<comment type="subunit">
    <text evidence="7">Homodimer (via N- and C-terminus); binds RNA as homodimer. Component of the cleavage factor Im (CFIm) complex.</text>
</comment>
<comment type="subcellular location">
    <subcellularLocation>
        <location evidence="7">Nucleus</location>
    </subcellularLocation>
    <subcellularLocation>
        <location evidence="7">Cytoplasm</location>
    </subcellularLocation>
</comment>
<evidence type="ECO:0000256" key="4">
    <source>
        <dbReference type="ARBA" id="ARBA00022664"/>
    </source>
</evidence>
<dbReference type="SUPFAM" id="SSF55811">
    <property type="entry name" value="Nudix"/>
    <property type="match status" value="1"/>
</dbReference>
<keyword evidence="6 7" id="KW-0539">Nucleus</keyword>
<evidence type="ECO:0000256" key="7">
    <source>
        <dbReference type="PIRNR" id="PIRNR017888"/>
    </source>
</evidence>
<dbReference type="InterPro" id="IPR015797">
    <property type="entry name" value="NUDIX_hydrolase-like_dom_sf"/>
</dbReference>
<feature type="domain" description="Nudix hydrolase" evidence="8">
    <location>
        <begin position="68"/>
        <end position="193"/>
    </location>
</feature>
<comment type="similarity">
    <text evidence="1 7">Belongs to the Nudix hydrolase family. CPSF5 subfamily.</text>
</comment>
<evidence type="ECO:0000313" key="9">
    <source>
        <dbReference type="EMBL" id="KAK0425933.1"/>
    </source>
</evidence>
<comment type="caution">
    <text evidence="9">The sequence shown here is derived from an EMBL/GenBank/DDBJ whole genome shotgun (WGS) entry which is preliminary data.</text>
</comment>
<keyword evidence="10" id="KW-1185">Reference proteome</keyword>
<protein>
    <recommendedName>
        <fullName evidence="2 7">Cleavage and polyadenylation specificity factor subunit 5</fullName>
    </recommendedName>
</protein>
<dbReference type="CDD" id="cd18871">
    <property type="entry name" value="NUDIX_Cfim25_Nudt21"/>
    <property type="match status" value="1"/>
</dbReference>
<dbReference type="FunFam" id="3.90.79.10:FF:000008">
    <property type="entry name" value="cleavage and polyadenylation specificity factor subunit 5"/>
    <property type="match status" value="1"/>
</dbReference>
<dbReference type="PROSITE" id="PS51462">
    <property type="entry name" value="NUDIX"/>
    <property type="match status" value="1"/>
</dbReference>
<evidence type="ECO:0000259" key="8">
    <source>
        <dbReference type="PROSITE" id="PS51462"/>
    </source>
</evidence>
<organism evidence="9 10">
    <name type="scientific">Steinernema hermaphroditum</name>
    <dbReference type="NCBI Taxonomy" id="289476"/>
    <lineage>
        <taxon>Eukaryota</taxon>
        <taxon>Metazoa</taxon>
        <taxon>Ecdysozoa</taxon>
        <taxon>Nematoda</taxon>
        <taxon>Chromadorea</taxon>
        <taxon>Rhabditida</taxon>
        <taxon>Tylenchina</taxon>
        <taxon>Panagrolaimomorpha</taxon>
        <taxon>Strongyloidoidea</taxon>
        <taxon>Steinernematidae</taxon>
        <taxon>Steinernema</taxon>
    </lineage>
</organism>
<dbReference type="PIRSF" id="PIRSF017888">
    <property type="entry name" value="CPSF-25"/>
    <property type="match status" value="1"/>
</dbReference>
<dbReference type="Gene3D" id="3.90.79.10">
    <property type="entry name" value="Nucleoside Triphosphate Pyrophosphohydrolase"/>
    <property type="match status" value="1"/>
</dbReference>
<evidence type="ECO:0000256" key="2">
    <source>
        <dbReference type="ARBA" id="ARBA00016266"/>
    </source>
</evidence>
<evidence type="ECO:0000256" key="3">
    <source>
        <dbReference type="ARBA" id="ARBA00022490"/>
    </source>
</evidence>
<reference evidence="9" key="1">
    <citation type="submission" date="2023-06" db="EMBL/GenBank/DDBJ databases">
        <title>Genomic analysis of the entomopathogenic nematode Steinernema hermaphroditum.</title>
        <authorList>
            <person name="Schwarz E.M."/>
            <person name="Heppert J.K."/>
            <person name="Baniya A."/>
            <person name="Schwartz H.T."/>
            <person name="Tan C.-H."/>
            <person name="Antoshechkin I."/>
            <person name="Sternberg P.W."/>
            <person name="Goodrich-Blair H."/>
            <person name="Dillman A.R."/>
        </authorList>
    </citation>
    <scope>NUCLEOTIDE SEQUENCE</scope>
    <source>
        <strain evidence="9">PS9179</strain>
        <tissue evidence="9">Whole animal</tissue>
    </source>
</reference>
<sequence length="220" mass="25113">MTSVTASTWFATSSVNRTGHEEDLINRAVSLHPLTNYTFGTKEAQAERDHSVQARFQRMREEYDKIGMRRSVEGVLLVHEHKLPHILLLQIGSTFFKLPGGELNPGEDEVEGLRRILTETLGREDGESNQWIVEDAIGSWWRPNFDPPRYPYIPAHVTKPKEHTKLFLVQLPEKALFAVPKNFKLVAAPLFELYDNANGYGPLIASLPQALSRFNFKYTH</sequence>
<accession>A0AA39IKD4</accession>
<dbReference type="PANTHER" id="PTHR13047">
    <property type="entry name" value="PRE-MRNA CLEAVAGE FACTOR IM, 25KD SUBUNIT"/>
    <property type="match status" value="1"/>
</dbReference>